<gene>
    <name evidence="1" type="ORF">GCM10011380_31450</name>
</gene>
<accession>A0A916WWK0</accession>
<proteinExistence type="predicted"/>
<name>A0A916WWK0_9SPHN</name>
<reference evidence="1" key="1">
    <citation type="journal article" date="2014" name="Int. J. Syst. Evol. Microbiol.">
        <title>Complete genome sequence of Corynebacterium casei LMG S-19264T (=DSM 44701T), isolated from a smear-ripened cheese.</title>
        <authorList>
            <consortium name="US DOE Joint Genome Institute (JGI-PGF)"/>
            <person name="Walter F."/>
            <person name="Albersmeier A."/>
            <person name="Kalinowski J."/>
            <person name="Ruckert C."/>
        </authorList>
    </citation>
    <scope>NUCLEOTIDE SEQUENCE</scope>
    <source>
        <strain evidence="1">CGMCC 1.15330</strain>
    </source>
</reference>
<protein>
    <submittedName>
        <fullName evidence="1">Uncharacterized protein</fullName>
    </submittedName>
</protein>
<comment type="caution">
    <text evidence="1">The sequence shown here is derived from an EMBL/GenBank/DDBJ whole genome shotgun (WGS) entry which is preliminary data.</text>
</comment>
<dbReference type="EMBL" id="BMIH01000004">
    <property type="protein sequence ID" value="GGB39646.1"/>
    <property type="molecule type" value="Genomic_DNA"/>
</dbReference>
<keyword evidence="2" id="KW-1185">Reference proteome</keyword>
<evidence type="ECO:0000313" key="2">
    <source>
        <dbReference type="Proteomes" id="UP000623067"/>
    </source>
</evidence>
<organism evidence="1 2">
    <name type="scientific">Sphingomonas metalli</name>
    <dbReference type="NCBI Taxonomy" id="1779358"/>
    <lineage>
        <taxon>Bacteria</taxon>
        <taxon>Pseudomonadati</taxon>
        <taxon>Pseudomonadota</taxon>
        <taxon>Alphaproteobacteria</taxon>
        <taxon>Sphingomonadales</taxon>
        <taxon>Sphingomonadaceae</taxon>
        <taxon>Sphingomonas</taxon>
    </lineage>
</organism>
<dbReference type="Proteomes" id="UP000623067">
    <property type="component" value="Unassembled WGS sequence"/>
</dbReference>
<sequence>MLEGRRHDTTVDAATISQGASFLTSAHWIARVLDPNRPKPAQIVEWAEAIRSAAEQTDLRMAARMARPRSLLAQRLAEHLAAIMSPQTDADALAGKAQVAPGAPLLELTLALADQAGIRVDYPATLLLPVWDNLENTLGGRKAAYAEYRRALDALVTDVDRADTEARIREARLAAHRRAAA</sequence>
<evidence type="ECO:0000313" key="1">
    <source>
        <dbReference type="EMBL" id="GGB39646.1"/>
    </source>
</evidence>
<reference evidence="1" key="2">
    <citation type="submission" date="2020-09" db="EMBL/GenBank/DDBJ databases">
        <authorList>
            <person name="Sun Q."/>
            <person name="Zhou Y."/>
        </authorList>
    </citation>
    <scope>NUCLEOTIDE SEQUENCE</scope>
    <source>
        <strain evidence="1">CGMCC 1.15330</strain>
    </source>
</reference>
<dbReference type="AlphaFoldDB" id="A0A916WWK0"/>
<dbReference type="RefSeq" id="WP_188659934.1">
    <property type="nucleotide sequence ID" value="NZ_BMIH01000004.1"/>
</dbReference>